<dbReference type="PANTHER" id="PTHR45661:SF3">
    <property type="entry name" value="IG-LIKE DOMAIN-CONTAINING PROTEIN"/>
    <property type="match status" value="1"/>
</dbReference>
<dbReference type="Pfam" id="PF13306">
    <property type="entry name" value="LRR_5"/>
    <property type="match status" value="3"/>
</dbReference>
<sequence length="660" mass="71077">MEDLSYTSTGDSITITGCSTSAAGELVIPDTIDGLPVTEIAEKAFYWCNSLTSINIPDTVTSIGYSAFYNCSSLVQMEFLGNAPSVTVWLFGYSYYKDLIIKYKAEYYEAFQQVPWNLYQSEIYHPDLTYSLNSDGSSAILTYCSNSATGFIPISPLYQGVPVTVIGENAFIGCSSIANISIPESVTSIEDGAFSGCSSIESVTFLGDAPSVMSDPFGSTTNENLIIKYKAEYYEVFQQVPWNVYPAEIIHHPDLTYTLSSDGNSAILTACSSSVSGSIHISPFYQGVPVTAIGDNAFLDCSSLTSINIPESVSSVGDSAFKNCKVLTFIKLPDTVTSIGGFAFWGCRALASVNIPDTVTSIEDCTFVLCQSLTSITIPDSITFIGKDAFGGCTALTSINIPDSVTFIESRAFYGCMSLTNISLPNSITSIENSTFADCLALININIPGSVTSIESYAFEDCTSLASINIPRSVSYMNTAVFRNCSSLTSVYFLGNAPEAGMVIFSDCEQVTSYILADSTGFTTPNWQFRPVVVIGTEELLADSWLQLHGRAPHVDLSLDDTGDGVSLLMARALNLRPDENLAGKMPKPQIYDGSLGLMFHGQSKGVDYLVESSSDLVNWSSQNVNLSEPDADGMRVAEASTEGEEKLFIRLTVNASELD</sequence>
<dbReference type="Gene3D" id="3.80.10.10">
    <property type="entry name" value="Ribonuclease Inhibitor"/>
    <property type="match status" value="3"/>
</dbReference>
<organism evidence="1 2">
    <name type="scientific">Persicirhabdus sediminis</name>
    <dbReference type="NCBI Taxonomy" id="454144"/>
    <lineage>
        <taxon>Bacteria</taxon>
        <taxon>Pseudomonadati</taxon>
        <taxon>Verrucomicrobiota</taxon>
        <taxon>Verrucomicrobiia</taxon>
        <taxon>Verrucomicrobiales</taxon>
        <taxon>Verrucomicrobiaceae</taxon>
        <taxon>Persicirhabdus</taxon>
    </lineage>
</organism>
<dbReference type="AlphaFoldDB" id="A0A8J7MJM5"/>
<dbReference type="RefSeq" id="WP_200312236.1">
    <property type="nucleotide sequence ID" value="NZ_JAENIM010000044.1"/>
</dbReference>
<evidence type="ECO:0000313" key="1">
    <source>
        <dbReference type="EMBL" id="MBK1792223.1"/>
    </source>
</evidence>
<accession>A0A8J7MJM5</accession>
<dbReference type="InterPro" id="IPR053139">
    <property type="entry name" value="Surface_bspA-like"/>
</dbReference>
<comment type="caution">
    <text evidence="1">The sequence shown here is derived from an EMBL/GenBank/DDBJ whole genome shotgun (WGS) entry which is preliminary data.</text>
</comment>
<dbReference type="PANTHER" id="PTHR45661">
    <property type="entry name" value="SURFACE ANTIGEN"/>
    <property type="match status" value="1"/>
</dbReference>
<evidence type="ECO:0000313" key="2">
    <source>
        <dbReference type="Proteomes" id="UP000624703"/>
    </source>
</evidence>
<protein>
    <submittedName>
        <fullName evidence="1">Leucine-rich repeat domain-containing protein</fullName>
    </submittedName>
</protein>
<name>A0A8J7MJM5_9BACT</name>
<dbReference type="EMBL" id="JAENIM010000044">
    <property type="protein sequence ID" value="MBK1792223.1"/>
    <property type="molecule type" value="Genomic_DNA"/>
</dbReference>
<dbReference type="SUPFAM" id="SSF52058">
    <property type="entry name" value="L domain-like"/>
    <property type="match status" value="2"/>
</dbReference>
<keyword evidence="2" id="KW-1185">Reference proteome</keyword>
<gene>
    <name evidence="1" type="ORF">JIN82_13760</name>
</gene>
<dbReference type="Proteomes" id="UP000624703">
    <property type="component" value="Unassembled WGS sequence"/>
</dbReference>
<dbReference type="InterPro" id="IPR032675">
    <property type="entry name" value="LRR_dom_sf"/>
</dbReference>
<dbReference type="InterPro" id="IPR026906">
    <property type="entry name" value="LRR_5"/>
</dbReference>
<dbReference type="Gene3D" id="3.40.50.12480">
    <property type="match status" value="1"/>
</dbReference>
<proteinExistence type="predicted"/>
<reference evidence="1" key="1">
    <citation type="submission" date="2021-01" db="EMBL/GenBank/DDBJ databases">
        <title>Modified the classification status of verrucomicrobia.</title>
        <authorList>
            <person name="Feng X."/>
        </authorList>
    </citation>
    <scope>NUCLEOTIDE SEQUENCE</scope>
    <source>
        <strain evidence="1">_KCTC 22039</strain>
    </source>
</reference>